<evidence type="ECO:0000313" key="3">
    <source>
        <dbReference type="EMBL" id="THG05526.1"/>
    </source>
</evidence>
<feature type="region of interest" description="Disordered" evidence="1">
    <location>
        <begin position="236"/>
        <end position="271"/>
    </location>
</feature>
<feature type="compositionally biased region" description="Acidic residues" evidence="1">
    <location>
        <begin position="237"/>
        <end position="255"/>
    </location>
</feature>
<keyword evidence="4" id="KW-1185">Reference proteome</keyword>
<dbReference type="InterPro" id="IPR056652">
    <property type="entry name" value="DUF7750"/>
</dbReference>
<feature type="compositionally biased region" description="Basic and acidic residues" evidence="1">
    <location>
        <begin position="120"/>
        <end position="135"/>
    </location>
</feature>
<accession>A0A4S4DSV4</accession>
<comment type="caution">
    <text evidence="3">The sequence shown here is derived from an EMBL/GenBank/DDBJ whole genome shotgun (WGS) entry which is preliminary data.</text>
</comment>
<dbReference type="AlphaFoldDB" id="A0A4S4DSV4"/>
<dbReference type="EMBL" id="SDRB02010597">
    <property type="protein sequence ID" value="THG05526.1"/>
    <property type="molecule type" value="Genomic_DNA"/>
</dbReference>
<dbReference type="STRING" id="542762.A0A4S4DSV4"/>
<protein>
    <recommendedName>
        <fullName evidence="2">DUF7750 domain-containing protein</fullName>
    </recommendedName>
</protein>
<feature type="region of interest" description="Disordered" evidence="1">
    <location>
        <begin position="120"/>
        <end position="144"/>
    </location>
</feature>
<dbReference type="Proteomes" id="UP000306102">
    <property type="component" value="Unassembled WGS sequence"/>
</dbReference>
<organism evidence="3 4">
    <name type="scientific">Camellia sinensis var. sinensis</name>
    <name type="common">China tea</name>
    <dbReference type="NCBI Taxonomy" id="542762"/>
    <lineage>
        <taxon>Eukaryota</taxon>
        <taxon>Viridiplantae</taxon>
        <taxon>Streptophyta</taxon>
        <taxon>Embryophyta</taxon>
        <taxon>Tracheophyta</taxon>
        <taxon>Spermatophyta</taxon>
        <taxon>Magnoliopsida</taxon>
        <taxon>eudicotyledons</taxon>
        <taxon>Gunneridae</taxon>
        <taxon>Pentapetalae</taxon>
        <taxon>asterids</taxon>
        <taxon>Ericales</taxon>
        <taxon>Theaceae</taxon>
        <taxon>Camellia</taxon>
    </lineage>
</organism>
<evidence type="ECO:0000313" key="4">
    <source>
        <dbReference type="Proteomes" id="UP000306102"/>
    </source>
</evidence>
<reference evidence="3 4" key="1">
    <citation type="journal article" date="2018" name="Proc. Natl. Acad. Sci. U.S.A.">
        <title>Draft genome sequence of Camellia sinensis var. sinensis provides insights into the evolution of the tea genome and tea quality.</title>
        <authorList>
            <person name="Wei C."/>
            <person name="Yang H."/>
            <person name="Wang S."/>
            <person name="Zhao J."/>
            <person name="Liu C."/>
            <person name="Gao L."/>
            <person name="Xia E."/>
            <person name="Lu Y."/>
            <person name="Tai Y."/>
            <person name="She G."/>
            <person name="Sun J."/>
            <person name="Cao H."/>
            <person name="Tong W."/>
            <person name="Gao Q."/>
            <person name="Li Y."/>
            <person name="Deng W."/>
            <person name="Jiang X."/>
            <person name="Wang W."/>
            <person name="Chen Q."/>
            <person name="Zhang S."/>
            <person name="Li H."/>
            <person name="Wu J."/>
            <person name="Wang P."/>
            <person name="Li P."/>
            <person name="Shi C."/>
            <person name="Zheng F."/>
            <person name="Jian J."/>
            <person name="Huang B."/>
            <person name="Shan D."/>
            <person name="Shi M."/>
            <person name="Fang C."/>
            <person name="Yue Y."/>
            <person name="Li F."/>
            <person name="Li D."/>
            <person name="Wei S."/>
            <person name="Han B."/>
            <person name="Jiang C."/>
            <person name="Yin Y."/>
            <person name="Xia T."/>
            <person name="Zhang Z."/>
            <person name="Bennetzen J.L."/>
            <person name="Zhao S."/>
            <person name="Wan X."/>
        </authorList>
    </citation>
    <scope>NUCLEOTIDE SEQUENCE [LARGE SCALE GENOMIC DNA]</scope>
    <source>
        <strain evidence="4">cv. Shuchazao</strain>
        <tissue evidence="3">Leaf</tissue>
    </source>
</reference>
<evidence type="ECO:0000256" key="1">
    <source>
        <dbReference type="SAM" id="MobiDB-lite"/>
    </source>
</evidence>
<evidence type="ECO:0000259" key="2">
    <source>
        <dbReference type="Pfam" id="PF24930"/>
    </source>
</evidence>
<name>A0A4S4DSV4_CAMSN</name>
<feature type="domain" description="DUF7750" evidence="2">
    <location>
        <begin position="166"/>
        <end position="194"/>
    </location>
</feature>
<proteinExistence type="predicted"/>
<dbReference type="Pfam" id="PF24930">
    <property type="entry name" value="DUF7750"/>
    <property type="match status" value="1"/>
</dbReference>
<gene>
    <name evidence="3" type="ORF">TEA_016679</name>
</gene>
<feature type="compositionally biased region" description="Acidic residues" evidence="1">
    <location>
        <begin position="262"/>
        <end position="271"/>
    </location>
</feature>
<sequence>MQFASTNMYERIDIPQISLGLLNGMVKSDFPNEKSHAQWKKRQMLFGIDTPRNWEIISTTLLVADVVWAMVGVQARPMIEVNILEELLCSANNRTTEQQTIGSLLTKVKNSKEWDIIKSPSERAERNPEIEDRGLQQKSNGTLEQASSVDVVLVKDEGNSIDDERGQVLQTAQVAMNMLDMTMPGTLTEEQKQKYWYCEHSKLLRLSNKEGFPRFMKWNIGKMYSKWKHISLVDFEKTEEEEEEADEQQDNEEEEKEKGNEQEDIDEEEGQ</sequence>